<keyword evidence="3" id="KW-1185">Reference proteome</keyword>
<reference evidence="2" key="1">
    <citation type="submission" date="2021-11" db="EMBL/GenBank/DDBJ databases">
        <authorList>
            <consortium name="Genoscope - CEA"/>
            <person name="William W."/>
        </authorList>
    </citation>
    <scope>NUCLEOTIDE SEQUENCE</scope>
</reference>
<evidence type="ECO:0000313" key="3">
    <source>
        <dbReference type="Proteomes" id="UP000789595"/>
    </source>
</evidence>
<dbReference type="InterPro" id="IPR036034">
    <property type="entry name" value="PDZ_sf"/>
</dbReference>
<evidence type="ECO:0008006" key="4">
    <source>
        <dbReference type="Google" id="ProtNLM"/>
    </source>
</evidence>
<evidence type="ECO:0000313" key="2">
    <source>
        <dbReference type="EMBL" id="CAH0380157.1"/>
    </source>
</evidence>
<dbReference type="AlphaFoldDB" id="A0A8J2SYB9"/>
<gene>
    <name evidence="2" type="ORF">PECAL_6P17980</name>
</gene>
<evidence type="ECO:0000256" key="1">
    <source>
        <dbReference type="SAM" id="MobiDB-lite"/>
    </source>
</evidence>
<accession>A0A8J2SYB9</accession>
<dbReference type="SUPFAM" id="SSF50156">
    <property type="entry name" value="PDZ domain-like"/>
    <property type="match status" value="1"/>
</dbReference>
<name>A0A8J2SYB9_9STRA</name>
<feature type="region of interest" description="Disordered" evidence="1">
    <location>
        <begin position="54"/>
        <end position="75"/>
    </location>
</feature>
<organism evidence="2 3">
    <name type="scientific">Pelagomonas calceolata</name>
    <dbReference type="NCBI Taxonomy" id="35677"/>
    <lineage>
        <taxon>Eukaryota</taxon>
        <taxon>Sar</taxon>
        <taxon>Stramenopiles</taxon>
        <taxon>Ochrophyta</taxon>
        <taxon>Pelagophyceae</taxon>
        <taxon>Pelagomonadales</taxon>
        <taxon>Pelagomonadaceae</taxon>
        <taxon>Pelagomonas</taxon>
    </lineage>
</organism>
<feature type="compositionally biased region" description="Acidic residues" evidence="1">
    <location>
        <begin position="64"/>
        <end position="75"/>
    </location>
</feature>
<protein>
    <recommendedName>
        <fullName evidence="4">PDZ domain-containing protein</fullName>
    </recommendedName>
</protein>
<proteinExistence type="predicted"/>
<sequence>MGLFAKKKNAGGAFSPEQQNFLDAFDGSSDDDDILSPDQRELAKVSVDMTLAGPRLDTPPLLESDSDSVASDDEGCTYEVEAPSGKLGVAFESRKSTIVREVFFDSPLVGEIRPGDTLQSVNGIQVNGANYLIHVAAADNGTSRKLGFIRGKRRTPVVSPPKRRRSVIIQKGTLVELLAADEVETLVQFREPEAFTDAHKRCCGGVFSVLEHSLDRDALRLDCPSEPLWFPRQACVVDTWTQNDDLSGDLQRVSLDGSGDWY</sequence>
<feature type="region of interest" description="Disordered" evidence="1">
    <location>
        <begin position="1"/>
        <end position="36"/>
    </location>
</feature>
<dbReference type="EMBL" id="CAKKNE010000006">
    <property type="protein sequence ID" value="CAH0380157.1"/>
    <property type="molecule type" value="Genomic_DNA"/>
</dbReference>
<comment type="caution">
    <text evidence="2">The sequence shown here is derived from an EMBL/GenBank/DDBJ whole genome shotgun (WGS) entry which is preliminary data.</text>
</comment>
<dbReference type="Proteomes" id="UP000789595">
    <property type="component" value="Unassembled WGS sequence"/>
</dbReference>